<sequence>MRLVPRRVHLGHRYNLQVQVGSRNLSETVFLNEICTVPETAAEIATTTTQAINTTGVTDVEDSVKKPLSCYVGGKTKNVKQRLVDEQGYKTVQCLESEYCVDYSMTSPADETLNINIKNCDGEIGELDAMIPRGNVDCKDLIENGNGCHMLRDDGIFKLKVCCCESDMCNNVGIELSNISAARNTTSSLKLSGPDVEIMGNESSEKLAPISSGNKPSV</sequence>
<keyword evidence="2" id="KW-1185">Reference proteome</keyword>
<protein>
    <submittedName>
        <fullName evidence="3">Activin_recp domain-containing protein</fullName>
    </submittedName>
</protein>
<dbReference type="OrthoDB" id="5787581at2759"/>
<dbReference type="AlphaFoldDB" id="A0A0M3K2H5"/>
<gene>
    <name evidence="1" type="ORF">ASIM_LOCUS14530</name>
</gene>
<name>A0A0M3K2H5_ANISI</name>
<dbReference type="EMBL" id="UYRR01031800">
    <property type="protein sequence ID" value="VDK52664.1"/>
    <property type="molecule type" value="Genomic_DNA"/>
</dbReference>
<dbReference type="Proteomes" id="UP000267096">
    <property type="component" value="Unassembled WGS sequence"/>
</dbReference>
<reference evidence="1 2" key="2">
    <citation type="submission" date="2018-11" db="EMBL/GenBank/DDBJ databases">
        <authorList>
            <consortium name="Pathogen Informatics"/>
        </authorList>
    </citation>
    <scope>NUCLEOTIDE SEQUENCE [LARGE SCALE GENOMIC DNA]</scope>
</reference>
<organism evidence="3">
    <name type="scientific">Anisakis simplex</name>
    <name type="common">Herring worm</name>
    <dbReference type="NCBI Taxonomy" id="6269"/>
    <lineage>
        <taxon>Eukaryota</taxon>
        <taxon>Metazoa</taxon>
        <taxon>Ecdysozoa</taxon>
        <taxon>Nematoda</taxon>
        <taxon>Chromadorea</taxon>
        <taxon>Rhabditida</taxon>
        <taxon>Spirurina</taxon>
        <taxon>Ascaridomorpha</taxon>
        <taxon>Ascaridoidea</taxon>
        <taxon>Anisakidae</taxon>
        <taxon>Anisakis</taxon>
        <taxon>Anisakis simplex complex</taxon>
    </lineage>
</organism>
<dbReference type="WBParaSite" id="ASIM_0001512001-mRNA-1">
    <property type="protein sequence ID" value="ASIM_0001512001-mRNA-1"/>
    <property type="gene ID" value="ASIM_0001512001"/>
</dbReference>
<evidence type="ECO:0000313" key="2">
    <source>
        <dbReference type="Proteomes" id="UP000267096"/>
    </source>
</evidence>
<evidence type="ECO:0000313" key="1">
    <source>
        <dbReference type="EMBL" id="VDK52664.1"/>
    </source>
</evidence>
<accession>A0A0M3K2H5</accession>
<evidence type="ECO:0000313" key="3">
    <source>
        <dbReference type="WBParaSite" id="ASIM_0001512001-mRNA-1"/>
    </source>
</evidence>
<proteinExistence type="predicted"/>
<reference evidence="3" key="1">
    <citation type="submission" date="2017-02" db="UniProtKB">
        <authorList>
            <consortium name="WormBaseParasite"/>
        </authorList>
    </citation>
    <scope>IDENTIFICATION</scope>
</reference>